<evidence type="ECO:0000313" key="5">
    <source>
        <dbReference type="EMBL" id="MBZ0159721.1"/>
    </source>
</evidence>
<dbReference type="GO" id="GO:0008757">
    <property type="term" value="F:S-adenosylmethionine-dependent methyltransferase activity"/>
    <property type="evidence" value="ECO:0007669"/>
    <property type="project" value="TreeGrafter"/>
</dbReference>
<name>A0AAJ1EJ88_9BACT</name>
<organism evidence="5 6">
    <name type="scientific">Candidatus Methylomirabilis tolerans</name>
    <dbReference type="NCBI Taxonomy" id="3123416"/>
    <lineage>
        <taxon>Bacteria</taxon>
        <taxon>Candidatus Methylomirabilota</taxon>
        <taxon>Candidatus Methylomirabilia</taxon>
        <taxon>Candidatus Methylomirabilales</taxon>
        <taxon>Candidatus Methylomirabilaceae</taxon>
        <taxon>Candidatus Methylomirabilis</taxon>
    </lineage>
</organism>
<comment type="caution">
    <text evidence="4">Lacks conserved residue(s) required for the propagation of feature annotation.</text>
</comment>
<dbReference type="CDD" id="cd02440">
    <property type="entry name" value="AdoMet_MTases"/>
    <property type="match status" value="1"/>
</dbReference>
<dbReference type="PANTHER" id="PTHR10509:SF14">
    <property type="entry name" value="CAFFEOYL-COA O-METHYLTRANSFERASE 3-RELATED"/>
    <property type="match status" value="1"/>
</dbReference>
<keyword evidence="4" id="KW-0460">Magnesium</keyword>
<keyword evidence="1 4" id="KW-0489">Methyltransferase</keyword>
<dbReference type="PANTHER" id="PTHR10509">
    <property type="entry name" value="O-METHYLTRANSFERASE-RELATED"/>
    <property type="match status" value="1"/>
</dbReference>
<comment type="subunit">
    <text evidence="4">Homodimer.</text>
</comment>
<dbReference type="InterPro" id="IPR029063">
    <property type="entry name" value="SAM-dependent_MTases_sf"/>
</dbReference>
<reference evidence="5 6" key="1">
    <citation type="journal article" date="2021" name="bioRxiv">
        <title>Unraveling nitrogen, sulfur and carbon metabolic pathways and microbial community transcriptional responses to substrate deprivation and toxicity stresses in a bioreactor mimicking anoxic brackish coastal sediment conditions.</title>
        <authorList>
            <person name="Martins P.D."/>
            <person name="Echeveste M.J."/>
            <person name="Arshad A."/>
            <person name="Kurth J."/>
            <person name="Ouboter H."/>
            <person name="Jetten M.S.M."/>
            <person name="Welte C.U."/>
        </authorList>
    </citation>
    <scope>NUCLEOTIDE SEQUENCE [LARGE SCALE GENOMIC DNA]</scope>
    <source>
        <strain evidence="5">MAG_38</strain>
    </source>
</reference>
<evidence type="ECO:0000313" key="6">
    <source>
        <dbReference type="Proteomes" id="UP001197609"/>
    </source>
</evidence>
<comment type="similarity">
    <text evidence="4">Belongs to the class I-like SAM-binding methyltransferase superfamily. Cation-dependent O-methyltransferase family.</text>
</comment>
<comment type="function">
    <text evidence="4">Catalyzes the methylation of 5-hydroxyuridine (ho5U) to form 5-methoxyuridine (mo5U) at position 34 in tRNAs.</text>
</comment>
<keyword evidence="4" id="KW-0479">Metal-binding</keyword>
<dbReference type="SUPFAM" id="SSF53335">
    <property type="entry name" value="S-adenosyl-L-methionine-dependent methyltransferases"/>
    <property type="match status" value="1"/>
</dbReference>
<evidence type="ECO:0000256" key="3">
    <source>
        <dbReference type="ARBA" id="ARBA00022691"/>
    </source>
</evidence>
<dbReference type="GO" id="GO:0008171">
    <property type="term" value="F:O-methyltransferase activity"/>
    <property type="evidence" value="ECO:0007669"/>
    <property type="project" value="InterPro"/>
</dbReference>
<dbReference type="EMBL" id="JAIOIU010000076">
    <property type="protein sequence ID" value="MBZ0159721.1"/>
    <property type="molecule type" value="Genomic_DNA"/>
</dbReference>
<dbReference type="GO" id="GO:0016300">
    <property type="term" value="F:tRNA (uridine) methyltransferase activity"/>
    <property type="evidence" value="ECO:0007669"/>
    <property type="project" value="UniProtKB-UniRule"/>
</dbReference>
<dbReference type="InterPro" id="IPR043675">
    <property type="entry name" value="TrmR_methyltr"/>
</dbReference>
<feature type="binding site" evidence="4">
    <location>
        <position position="164"/>
    </location>
    <ligand>
        <name>Mg(2+)</name>
        <dbReference type="ChEBI" id="CHEBI:18420"/>
    </ligand>
</feature>
<keyword evidence="4" id="KW-0819">tRNA processing</keyword>
<evidence type="ECO:0000256" key="2">
    <source>
        <dbReference type="ARBA" id="ARBA00022679"/>
    </source>
</evidence>
<feature type="binding site" evidence="4">
    <location>
        <position position="91"/>
    </location>
    <ligand>
        <name>S-adenosyl-L-methionine</name>
        <dbReference type="ChEBI" id="CHEBI:59789"/>
    </ligand>
</feature>
<dbReference type="HAMAP" id="MF_02217">
    <property type="entry name" value="TrmR_methyltr"/>
    <property type="match status" value="1"/>
</dbReference>
<gene>
    <name evidence="4" type="primary">trmR</name>
    <name evidence="5" type="ORF">K8G79_06265</name>
</gene>
<sequence>MKAQIGLIIHREQEEYLGRLLHERDPLLQEMERFAGEHGVPIADPEVAIFLEITVQAIRAERVLEVGTAIGYADIFMARAISSQGRVITIDTNAEMIAKAKAYLKRAGLQDRVEFHKGPALTVIPTLEGPFDLVYLDAVKEEYRDYLDLALPLMRIGGVVVCDNVLWRGQVATGRLFGEQYRRSTEALRGFNDYFVRHPQLLAQILPVGDGLAYGVKVK</sequence>
<dbReference type="Proteomes" id="UP001197609">
    <property type="component" value="Unassembled WGS sequence"/>
</dbReference>
<protein>
    <recommendedName>
        <fullName evidence="4">tRNA 5-hydroxyuridine methyltransferase</fullName>
        <ecNumber evidence="4">2.1.1.-</ecNumber>
    </recommendedName>
    <alternativeName>
        <fullName evidence="4">ho5U methyltransferase</fullName>
    </alternativeName>
</protein>
<feature type="binding site" evidence="4">
    <location>
        <position position="137"/>
    </location>
    <ligand>
        <name>S-adenosyl-L-methionine</name>
        <dbReference type="ChEBI" id="CHEBI:59789"/>
    </ligand>
</feature>
<evidence type="ECO:0000256" key="4">
    <source>
        <dbReference type="HAMAP-Rule" id="MF_02217"/>
    </source>
</evidence>
<dbReference type="Gene3D" id="3.40.50.150">
    <property type="entry name" value="Vaccinia Virus protein VP39"/>
    <property type="match status" value="1"/>
</dbReference>
<dbReference type="InterPro" id="IPR002935">
    <property type="entry name" value="SAM_O-MeTrfase"/>
</dbReference>
<dbReference type="GO" id="GO:0030488">
    <property type="term" value="P:tRNA methylation"/>
    <property type="evidence" value="ECO:0007669"/>
    <property type="project" value="UniProtKB-UniRule"/>
</dbReference>
<comment type="catalytic activity">
    <reaction evidence="4">
        <text>5-hydroxyuridine(34) in tRNA + S-adenosyl-L-methionine = 5-methoxyuridine(34) in tRNA + S-adenosyl-L-homocysteine + H(+)</text>
        <dbReference type="Rhea" id="RHEA:60524"/>
        <dbReference type="Rhea" id="RHEA-COMP:13381"/>
        <dbReference type="Rhea" id="RHEA-COMP:15591"/>
        <dbReference type="ChEBI" id="CHEBI:15378"/>
        <dbReference type="ChEBI" id="CHEBI:57856"/>
        <dbReference type="ChEBI" id="CHEBI:59789"/>
        <dbReference type="ChEBI" id="CHEBI:136877"/>
        <dbReference type="ChEBI" id="CHEBI:143860"/>
    </reaction>
</comment>
<accession>A0AAJ1EJ88</accession>
<keyword evidence="2 4" id="KW-0808">Transferase</keyword>
<dbReference type="PROSITE" id="PS51682">
    <property type="entry name" value="SAM_OMT_I"/>
    <property type="match status" value="1"/>
</dbReference>
<feature type="binding site" evidence="4">
    <location>
        <position position="137"/>
    </location>
    <ligand>
        <name>Mg(2+)</name>
        <dbReference type="ChEBI" id="CHEBI:18420"/>
    </ligand>
</feature>
<evidence type="ECO:0000256" key="1">
    <source>
        <dbReference type="ARBA" id="ARBA00022603"/>
    </source>
</evidence>
<keyword evidence="3 4" id="KW-0949">S-adenosyl-L-methionine</keyword>
<comment type="caution">
    <text evidence="5">The sequence shown here is derived from an EMBL/GenBank/DDBJ whole genome shotgun (WGS) entry which is preliminary data.</text>
</comment>
<feature type="binding site" evidence="4">
    <location>
        <position position="163"/>
    </location>
    <ligand>
        <name>Mg(2+)</name>
        <dbReference type="ChEBI" id="CHEBI:18420"/>
    </ligand>
</feature>
<dbReference type="InterPro" id="IPR050362">
    <property type="entry name" value="Cation-dep_OMT"/>
</dbReference>
<dbReference type="AlphaFoldDB" id="A0AAJ1EJ88"/>
<proteinExistence type="inferred from homology"/>
<dbReference type="Pfam" id="PF01596">
    <property type="entry name" value="Methyltransf_3"/>
    <property type="match status" value="1"/>
</dbReference>
<dbReference type="GO" id="GO:0000287">
    <property type="term" value="F:magnesium ion binding"/>
    <property type="evidence" value="ECO:0007669"/>
    <property type="project" value="UniProtKB-UniRule"/>
</dbReference>
<dbReference type="EC" id="2.1.1.-" evidence="4"/>